<evidence type="ECO:0000313" key="3">
    <source>
        <dbReference type="Proteomes" id="UP000663879"/>
    </source>
</evidence>
<name>A0A814IGW0_9BILA</name>
<organism evidence="2 3">
    <name type="scientific">Brachionus calyciflorus</name>
    <dbReference type="NCBI Taxonomy" id="104777"/>
    <lineage>
        <taxon>Eukaryota</taxon>
        <taxon>Metazoa</taxon>
        <taxon>Spiralia</taxon>
        <taxon>Gnathifera</taxon>
        <taxon>Rotifera</taxon>
        <taxon>Eurotatoria</taxon>
        <taxon>Monogononta</taxon>
        <taxon>Pseudotrocha</taxon>
        <taxon>Ploima</taxon>
        <taxon>Brachionidae</taxon>
        <taxon>Brachionus</taxon>
    </lineage>
</organism>
<reference evidence="2" key="1">
    <citation type="submission" date="2021-02" db="EMBL/GenBank/DDBJ databases">
        <authorList>
            <person name="Nowell W R."/>
        </authorList>
    </citation>
    <scope>NUCLEOTIDE SEQUENCE</scope>
    <source>
        <strain evidence="2">Ploen Becks lab</strain>
    </source>
</reference>
<feature type="region of interest" description="Disordered" evidence="1">
    <location>
        <begin position="415"/>
        <end position="473"/>
    </location>
</feature>
<accession>A0A814IGW0</accession>
<keyword evidence="3" id="KW-1185">Reference proteome</keyword>
<protein>
    <submittedName>
        <fullName evidence="2">Uncharacterized protein</fullName>
    </submittedName>
</protein>
<sequence>MLINNQNLITPIPPPNFNHLNQSDRLINGVKRLNDKLVDMDEVIDAVKQVRDDFSDLYERLKKIELNQNTFMKNANDILLQISQDHKKSSVDSTSTSQSFVPTNKWIKEANSLKCDSFNKFNPSLNIINDVASDLYEREKRKNFIIIFGILESKSSNKIEQNEHDKDIVSKIFQSIGYDSKSFIYFNRFKNKVKQSNRASPLRVKLSPDIDRYELIKNCFKLAKTRFSSISISPDLTPAEQLKFKQLKELMIMKNKELNLNKDNEFKYIVDQKLEGLKLMKINNEMINKNKNHVQISRPTQQFNLNKQLQQTHHIKQFNTNQKINKQPLPVNSFNFTSKQNIQNQTKPNSNDESLKSKEDKAKSPVQIFATPNLVVPNLVKEKIQNNSLINGSKNKRKLSKTPLTANLKDSENEYEIENSQNKKKSRSRSSASVSRKQLNISTEFKTPKAQLEAKQNKILSPNRVENSENENL</sequence>
<dbReference type="AlphaFoldDB" id="A0A814IGW0"/>
<evidence type="ECO:0000256" key="1">
    <source>
        <dbReference type="SAM" id="MobiDB-lite"/>
    </source>
</evidence>
<dbReference type="OrthoDB" id="6782816at2759"/>
<dbReference type="Proteomes" id="UP000663879">
    <property type="component" value="Unassembled WGS sequence"/>
</dbReference>
<feature type="region of interest" description="Disordered" evidence="1">
    <location>
        <begin position="341"/>
        <end position="364"/>
    </location>
</feature>
<feature type="compositionally biased region" description="Basic and acidic residues" evidence="1">
    <location>
        <begin position="353"/>
        <end position="363"/>
    </location>
</feature>
<evidence type="ECO:0000313" key="2">
    <source>
        <dbReference type="EMBL" id="CAF1023383.1"/>
    </source>
</evidence>
<gene>
    <name evidence="2" type="ORF">OXX778_LOCUS17493</name>
</gene>
<proteinExistence type="predicted"/>
<dbReference type="EMBL" id="CAJNOC010004488">
    <property type="protein sequence ID" value="CAF1023383.1"/>
    <property type="molecule type" value="Genomic_DNA"/>
</dbReference>
<feature type="compositionally biased region" description="Polar residues" evidence="1">
    <location>
        <begin position="341"/>
        <end position="352"/>
    </location>
</feature>
<comment type="caution">
    <text evidence="2">The sequence shown here is derived from an EMBL/GenBank/DDBJ whole genome shotgun (WGS) entry which is preliminary data.</text>
</comment>